<feature type="domain" description="Secretion system C-terminal sorting" evidence="1">
    <location>
        <begin position="805"/>
        <end position="865"/>
    </location>
</feature>
<organism evidence="2 3">
    <name type="scientific">Hymenobacter properus</name>
    <dbReference type="NCBI Taxonomy" id="2791026"/>
    <lineage>
        <taxon>Bacteria</taxon>
        <taxon>Pseudomonadati</taxon>
        <taxon>Bacteroidota</taxon>
        <taxon>Cytophagia</taxon>
        <taxon>Cytophagales</taxon>
        <taxon>Hymenobacteraceae</taxon>
        <taxon>Hymenobacter</taxon>
    </lineage>
</organism>
<keyword evidence="3" id="KW-1185">Reference proteome</keyword>
<gene>
    <name evidence="2" type="ORF">I2I01_08700</name>
</gene>
<dbReference type="Proteomes" id="UP000645610">
    <property type="component" value="Unassembled WGS sequence"/>
</dbReference>
<dbReference type="Pfam" id="PF18962">
    <property type="entry name" value="Por_Secre_tail"/>
    <property type="match status" value="1"/>
</dbReference>
<dbReference type="RefSeq" id="WP_196286051.1">
    <property type="nucleotide sequence ID" value="NZ_JADQDP010000002.1"/>
</dbReference>
<reference evidence="2 3" key="1">
    <citation type="submission" date="2020-11" db="EMBL/GenBank/DDBJ databases">
        <authorList>
            <person name="Kim M.K."/>
        </authorList>
    </citation>
    <scope>NUCLEOTIDE SEQUENCE [LARGE SCALE GENOMIC DNA]</scope>
    <source>
        <strain evidence="2 3">BT439</strain>
    </source>
</reference>
<name>A0A931BK27_9BACT</name>
<protein>
    <submittedName>
        <fullName evidence="2">T9SS type A sorting domain-containing protein</fullName>
    </submittedName>
</protein>
<dbReference type="PANTHER" id="PTHR31778:SF2">
    <property type="entry name" value="BUD SITE SELECTION PROTEIN RAX2"/>
    <property type="match status" value="1"/>
</dbReference>
<dbReference type="GO" id="GO:1902929">
    <property type="term" value="C:plasma membrane of growing cell tip"/>
    <property type="evidence" value="ECO:0007669"/>
    <property type="project" value="TreeGrafter"/>
</dbReference>
<dbReference type="EMBL" id="JADQDP010000002">
    <property type="protein sequence ID" value="MBF9141708.1"/>
    <property type="molecule type" value="Genomic_DNA"/>
</dbReference>
<dbReference type="InterPro" id="IPR026444">
    <property type="entry name" value="Secre_tail"/>
</dbReference>
<dbReference type="NCBIfam" id="TIGR04183">
    <property type="entry name" value="Por_Secre_tail"/>
    <property type="match status" value="1"/>
</dbReference>
<evidence type="ECO:0000259" key="1">
    <source>
        <dbReference type="Pfam" id="PF18962"/>
    </source>
</evidence>
<proteinExistence type="predicted"/>
<dbReference type="SUPFAM" id="SSF75011">
    <property type="entry name" value="3-carboxy-cis,cis-mucoante lactonizing enzyme"/>
    <property type="match status" value="1"/>
</dbReference>
<sequence length="875" mass="87544">MKTSTLLRALAMGVAQLWLLLLHGVPAVAGAGLPAAPTLTEALNPDGTLRTEVQGSFDARGFRMTMGPDGRPAFRPVSTTGAGDEFWQNGFGLAGTNGIVYTVVQAGSNVYIGGTFSSVGNIVANNVARWDGTRWHSLGSGASNGVKGGTVRALAVIGTDVYVGAEGLMLTAGISGILLKWNGSTWGWVGPTQASDVNGTVSALAVMGPDLYVGGVFNSVGGVSAKAIAKWNGSSWSSLGSGVDAFSLGAGQSGAVYALGVQGNQLYVGGFFTQAGSRPANYIARWDGSNWNSLGTGLSGGSTNTVVAIAVSGTDVYVAGGFVQAGSATVNRIARWDGSNWSSLSTGMGTGSPRALAVLGGSLYVGGEFTEAGGVAVNNVARWNGTSWSGLGTGATNGVNQVRYSPVGALAAIGNELYVGGTFSRARDIRADGLARWNGSTWLSFATAGAPVNGAYGYLYSEPAVNAVAVIGSSVYVSGTFDHLGGAVASIVRWDGASWSTLGTGLNGSVSAMAVAGTSLYVCGSFSQAGGVAASGVARWDGTSWSSLGTGIFTGTVQGGAYALAVSGSDVYVGGRFTQAGGVAASNIAKWNGSSWSALGTGVSGGISGNPSYVNAIAVSGANVYVGGVFTQAGGTTVDNISRWDGTRWNSLGSGIPAGIVSALAVSGTDLYVGGRFAQAGGVAASNIAKWDGTNWSSLGGGIATGTVSVLAVSGADVYVGGNFTQAGTTAANNIAKWNGNSWSSLGTGTNKQVFALTAVGTRVYVGGNFVATGDESKMMNGWGIYDPAVPTATAAAARAAAASLYPNPASQQVTLSLSATDKARPVQLVDASGRVLRQVQLPAGAGTIALPVSGLPAGVYLVRCGELARRLVVP</sequence>
<dbReference type="AlphaFoldDB" id="A0A931BK27"/>
<comment type="caution">
    <text evidence="2">The sequence shown here is derived from an EMBL/GenBank/DDBJ whole genome shotgun (WGS) entry which is preliminary data.</text>
</comment>
<dbReference type="PANTHER" id="PTHR31778">
    <property type="entry name" value="BUD SITE SELECTION PROTEIN RAX2"/>
    <property type="match status" value="1"/>
</dbReference>
<accession>A0A931BK27</accession>
<evidence type="ECO:0000313" key="2">
    <source>
        <dbReference type="EMBL" id="MBF9141708.1"/>
    </source>
</evidence>
<evidence type="ECO:0000313" key="3">
    <source>
        <dbReference type="Proteomes" id="UP000645610"/>
    </source>
</evidence>